<reference evidence="1 2" key="1">
    <citation type="submission" date="2018-06" db="EMBL/GenBank/DDBJ databases">
        <title>Genomic Encyclopedia of Archaeal and Bacterial Type Strains, Phase II (KMG-II): from individual species to whole genera.</title>
        <authorList>
            <person name="Goeker M."/>
        </authorList>
    </citation>
    <scope>NUCLEOTIDE SEQUENCE [LARGE SCALE GENOMIC DNA]</scope>
    <source>
        <strain evidence="1 2">DSM 27372</strain>
    </source>
</reference>
<organism evidence="1 2">
    <name type="scientific">Pedobacter nutrimenti</name>
    <dbReference type="NCBI Taxonomy" id="1241337"/>
    <lineage>
        <taxon>Bacteria</taxon>
        <taxon>Pseudomonadati</taxon>
        <taxon>Bacteroidota</taxon>
        <taxon>Sphingobacteriia</taxon>
        <taxon>Sphingobacteriales</taxon>
        <taxon>Sphingobacteriaceae</taxon>
        <taxon>Pedobacter</taxon>
    </lineage>
</organism>
<proteinExistence type="predicted"/>
<gene>
    <name evidence="1" type="ORF">B0O44_10378</name>
</gene>
<dbReference type="Proteomes" id="UP000248198">
    <property type="component" value="Unassembled WGS sequence"/>
</dbReference>
<dbReference type="EMBL" id="QKLU01000003">
    <property type="protein sequence ID" value="PYF74633.1"/>
    <property type="molecule type" value="Genomic_DNA"/>
</dbReference>
<comment type="caution">
    <text evidence="1">The sequence shown here is derived from an EMBL/GenBank/DDBJ whole genome shotgun (WGS) entry which is preliminary data.</text>
</comment>
<evidence type="ECO:0000313" key="2">
    <source>
        <dbReference type="Proteomes" id="UP000248198"/>
    </source>
</evidence>
<protein>
    <submittedName>
        <fullName evidence="1">Uncharacterized protein</fullName>
    </submittedName>
</protein>
<sequence length="65" mass="7420">MKGKDAAFKVNGEQIAVYYNKNELIIPIEAFSLSCFEKTVAIRSGIRPYKPKGSFNFYYDLFVST</sequence>
<accession>A0A318UEW2</accession>
<keyword evidence="2" id="KW-1185">Reference proteome</keyword>
<dbReference type="AlphaFoldDB" id="A0A318UEW2"/>
<name>A0A318UEW2_9SPHI</name>
<evidence type="ECO:0000313" key="1">
    <source>
        <dbReference type="EMBL" id="PYF74633.1"/>
    </source>
</evidence>